<dbReference type="EMBL" id="LCMI01000011">
    <property type="protein sequence ID" value="KKU32443.1"/>
    <property type="molecule type" value="Genomic_DNA"/>
</dbReference>
<gene>
    <name evidence="3" type="ORF">UX47_C0011G0004</name>
</gene>
<name>A0A0G1RR48_9BACT</name>
<accession>A0A0G1RR48</accession>
<sequence>MEYFDGRDKEVLDVILHGSSKGFETSESVQKIFQTAKKLGRSVVMFNFPFIDRSEEHQEGQSREEEIETLKKALDVCEAGKYKKIRLIGKSLGGMVAADYLTALPKEKQVKYELVILGYIPGGTDVSKVTSKIVIYQGALDRYASVEEVRVMAEQSVSEDVQVYGVSGADHSFRDSMTKAAKPFDMILELLFINQKVEKEEPPGYLRKRRVDFEPITQKFKYDCGVATVGNLLLLLERKDVLETDLYRRLKPTPTEGTKIRNIKKLLNEEGIEHFEGSGCSMRDLELILWSGYVCMVCYQAWGKEKHYKKLDSGHYSIVYRVDENSVWFIDPSVRSEREPGEGVGIIRRSKESFNRKWKDKGSDGVIYNHWLLAARLP</sequence>
<dbReference type="Proteomes" id="UP000034794">
    <property type="component" value="Unassembled WGS sequence"/>
</dbReference>
<dbReference type="Pfam" id="PF03412">
    <property type="entry name" value="Peptidase_C39"/>
    <property type="match status" value="1"/>
</dbReference>
<dbReference type="SUPFAM" id="SSF53474">
    <property type="entry name" value="alpha/beta-Hydrolases"/>
    <property type="match status" value="1"/>
</dbReference>
<dbReference type="GO" id="GO:0005524">
    <property type="term" value="F:ATP binding"/>
    <property type="evidence" value="ECO:0007669"/>
    <property type="project" value="InterPro"/>
</dbReference>
<dbReference type="GO" id="GO:0006508">
    <property type="term" value="P:proteolysis"/>
    <property type="evidence" value="ECO:0007669"/>
    <property type="project" value="InterPro"/>
</dbReference>
<protein>
    <submittedName>
        <fullName evidence="3">Uncharacterized protein</fullName>
    </submittedName>
</protein>
<evidence type="ECO:0000259" key="1">
    <source>
        <dbReference type="Pfam" id="PF03412"/>
    </source>
</evidence>
<dbReference type="GO" id="GO:0016020">
    <property type="term" value="C:membrane"/>
    <property type="evidence" value="ECO:0007669"/>
    <property type="project" value="InterPro"/>
</dbReference>
<evidence type="ECO:0000259" key="2">
    <source>
        <dbReference type="Pfam" id="PF20408"/>
    </source>
</evidence>
<organism evidence="3 4">
    <name type="scientific">Candidatus Collierbacteria bacterium GW2011_GWA2_46_26</name>
    <dbReference type="NCBI Taxonomy" id="1618381"/>
    <lineage>
        <taxon>Bacteria</taxon>
        <taxon>Candidatus Collieribacteriota</taxon>
    </lineage>
</organism>
<dbReference type="InterPro" id="IPR029058">
    <property type="entry name" value="AB_hydrolase_fold"/>
</dbReference>
<dbReference type="Pfam" id="PF20408">
    <property type="entry name" value="Abhydrolase_11"/>
    <property type="match status" value="1"/>
</dbReference>
<dbReference type="InterPro" id="IPR005074">
    <property type="entry name" value="Peptidase_C39"/>
</dbReference>
<dbReference type="AlphaFoldDB" id="A0A0G1RR48"/>
<evidence type="ECO:0000313" key="4">
    <source>
        <dbReference type="Proteomes" id="UP000034794"/>
    </source>
</evidence>
<evidence type="ECO:0000313" key="3">
    <source>
        <dbReference type="EMBL" id="KKU32443.1"/>
    </source>
</evidence>
<dbReference type="Gene3D" id="3.40.50.1820">
    <property type="entry name" value="alpha/beta hydrolase"/>
    <property type="match status" value="1"/>
</dbReference>
<feature type="domain" description="KANL3/Tex30 alpha/beta hydrolase-like" evidence="2">
    <location>
        <begin position="14"/>
        <end position="177"/>
    </location>
</feature>
<dbReference type="GO" id="GO:0008233">
    <property type="term" value="F:peptidase activity"/>
    <property type="evidence" value="ECO:0007669"/>
    <property type="project" value="InterPro"/>
</dbReference>
<dbReference type="Gene3D" id="3.90.70.10">
    <property type="entry name" value="Cysteine proteinases"/>
    <property type="match status" value="1"/>
</dbReference>
<feature type="domain" description="Peptidase C39" evidence="1">
    <location>
        <begin position="215"/>
        <end position="359"/>
    </location>
</feature>
<proteinExistence type="predicted"/>
<dbReference type="InterPro" id="IPR046879">
    <property type="entry name" value="KANL3/Tex30_Abhydrolase"/>
</dbReference>
<comment type="caution">
    <text evidence="3">The sequence shown here is derived from an EMBL/GenBank/DDBJ whole genome shotgun (WGS) entry which is preliminary data.</text>
</comment>
<reference evidence="3 4" key="1">
    <citation type="journal article" date="2015" name="Nature">
        <title>rRNA introns, odd ribosomes, and small enigmatic genomes across a large radiation of phyla.</title>
        <authorList>
            <person name="Brown C.T."/>
            <person name="Hug L.A."/>
            <person name="Thomas B.C."/>
            <person name="Sharon I."/>
            <person name="Castelle C.J."/>
            <person name="Singh A."/>
            <person name="Wilkins M.J."/>
            <person name="Williams K.H."/>
            <person name="Banfield J.F."/>
        </authorList>
    </citation>
    <scope>NUCLEOTIDE SEQUENCE [LARGE SCALE GENOMIC DNA]</scope>
</reference>